<keyword evidence="3" id="KW-1185">Reference proteome</keyword>
<proteinExistence type="predicted"/>
<reference evidence="2 3" key="1">
    <citation type="journal article" date="2023" name="Plants (Basel)">
        <title>Bridging the Gap: Combining Genomics and Transcriptomics Approaches to Understand Stylosanthes scabra, an Orphan Legume from the Brazilian Caatinga.</title>
        <authorList>
            <person name="Ferreira-Neto J.R.C."/>
            <person name="da Silva M.D."/>
            <person name="Binneck E."/>
            <person name="de Melo N.F."/>
            <person name="da Silva R.H."/>
            <person name="de Melo A.L.T.M."/>
            <person name="Pandolfi V."/>
            <person name="Bustamante F.O."/>
            <person name="Brasileiro-Vidal A.C."/>
            <person name="Benko-Iseppon A.M."/>
        </authorList>
    </citation>
    <scope>NUCLEOTIDE SEQUENCE [LARGE SCALE GENOMIC DNA]</scope>
    <source>
        <tissue evidence="2">Leaves</tissue>
    </source>
</reference>
<organism evidence="2 3">
    <name type="scientific">Stylosanthes scabra</name>
    <dbReference type="NCBI Taxonomy" id="79078"/>
    <lineage>
        <taxon>Eukaryota</taxon>
        <taxon>Viridiplantae</taxon>
        <taxon>Streptophyta</taxon>
        <taxon>Embryophyta</taxon>
        <taxon>Tracheophyta</taxon>
        <taxon>Spermatophyta</taxon>
        <taxon>Magnoliopsida</taxon>
        <taxon>eudicotyledons</taxon>
        <taxon>Gunneridae</taxon>
        <taxon>Pentapetalae</taxon>
        <taxon>rosids</taxon>
        <taxon>fabids</taxon>
        <taxon>Fabales</taxon>
        <taxon>Fabaceae</taxon>
        <taxon>Papilionoideae</taxon>
        <taxon>50 kb inversion clade</taxon>
        <taxon>dalbergioids sensu lato</taxon>
        <taxon>Dalbergieae</taxon>
        <taxon>Pterocarpus clade</taxon>
        <taxon>Stylosanthes</taxon>
    </lineage>
</organism>
<dbReference type="EMBL" id="JASCZI010032032">
    <property type="protein sequence ID" value="MED6127781.1"/>
    <property type="molecule type" value="Genomic_DNA"/>
</dbReference>
<sequence>MEMQFSWKRGEALVKRGSTCCGTNVEVVKSNSDTEVQEDEEHEDSNEHEAGDKSNVRLVGSLSAEEIMKKVGKSHEEAYEFYRLCARCNGFGICKGDSGIISYIHGETTTLIHIFVGLRDVHALEPT</sequence>
<feature type="compositionally biased region" description="Basic and acidic residues" evidence="1">
    <location>
        <begin position="45"/>
        <end position="55"/>
    </location>
</feature>
<feature type="compositionally biased region" description="Acidic residues" evidence="1">
    <location>
        <begin position="35"/>
        <end position="44"/>
    </location>
</feature>
<evidence type="ECO:0000313" key="3">
    <source>
        <dbReference type="Proteomes" id="UP001341840"/>
    </source>
</evidence>
<name>A0ABU6RUG9_9FABA</name>
<gene>
    <name evidence="2" type="ORF">PIB30_091424</name>
</gene>
<evidence type="ECO:0000313" key="2">
    <source>
        <dbReference type="EMBL" id="MED6127781.1"/>
    </source>
</evidence>
<feature type="region of interest" description="Disordered" evidence="1">
    <location>
        <begin position="28"/>
        <end position="55"/>
    </location>
</feature>
<evidence type="ECO:0000256" key="1">
    <source>
        <dbReference type="SAM" id="MobiDB-lite"/>
    </source>
</evidence>
<accession>A0ABU6RUG9</accession>
<protein>
    <submittedName>
        <fullName evidence="2">Uncharacterized protein</fullName>
    </submittedName>
</protein>
<dbReference type="Proteomes" id="UP001341840">
    <property type="component" value="Unassembled WGS sequence"/>
</dbReference>
<comment type="caution">
    <text evidence="2">The sequence shown here is derived from an EMBL/GenBank/DDBJ whole genome shotgun (WGS) entry which is preliminary data.</text>
</comment>